<dbReference type="Proteomes" id="UP000218231">
    <property type="component" value="Unassembled WGS sequence"/>
</dbReference>
<dbReference type="EMBL" id="LIAE01010235">
    <property type="protein sequence ID" value="PAV64890.1"/>
    <property type="molecule type" value="Genomic_DNA"/>
</dbReference>
<name>A0A2A2JTB1_9BILA</name>
<feature type="compositionally biased region" description="Basic and acidic residues" evidence="1">
    <location>
        <begin position="55"/>
        <end position="67"/>
    </location>
</feature>
<accession>A0A2A2JTB1</accession>
<protein>
    <submittedName>
        <fullName evidence="2">Uncharacterized protein</fullName>
    </submittedName>
</protein>
<feature type="region of interest" description="Disordered" evidence="1">
    <location>
        <begin position="20"/>
        <end position="40"/>
    </location>
</feature>
<sequence length="88" mass="10312">MPLDIKDLVESHIVHFDHEHFDRDRQTSDNSSIHKDNEKAREDVVELSIIPIGSDREKRMREKEREAQSQNCQKLGKINEDPVSFNLS</sequence>
<evidence type="ECO:0000256" key="1">
    <source>
        <dbReference type="SAM" id="MobiDB-lite"/>
    </source>
</evidence>
<organism evidence="2 3">
    <name type="scientific">Diploscapter pachys</name>
    <dbReference type="NCBI Taxonomy" id="2018661"/>
    <lineage>
        <taxon>Eukaryota</taxon>
        <taxon>Metazoa</taxon>
        <taxon>Ecdysozoa</taxon>
        <taxon>Nematoda</taxon>
        <taxon>Chromadorea</taxon>
        <taxon>Rhabditida</taxon>
        <taxon>Rhabditina</taxon>
        <taxon>Rhabditomorpha</taxon>
        <taxon>Rhabditoidea</taxon>
        <taxon>Rhabditidae</taxon>
        <taxon>Diploscapter</taxon>
    </lineage>
</organism>
<evidence type="ECO:0000313" key="3">
    <source>
        <dbReference type="Proteomes" id="UP000218231"/>
    </source>
</evidence>
<feature type="region of interest" description="Disordered" evidence="1">
    <location>
        <begin position="55"/>
        <end position="88"/>
    </location>
</feature>
<keyword evidence="3" id="KW-1185">Reference proteome</keyword>
<reference evidence="2 3" key="1">
    <citation type="journal article" date="2017" name="Curr. Biol.">
        <title>Genome architecture and evolution of a unichromosomal asexual nematode.</title>
        <authorList>
            <person name="Fradin H."/>
            <person name="Zegar C."/>
            <person name="Gutwein M."/>
            <person name="Lucas J."/>
            <person name="Kovtun M."/>
            <person name="Corcoran D."/>
            <person name="Baugh L.R."/>
            <person name="Kiontke K."/>
            <person name="Gunsalus K."/>
            <person name="Fitch D.H."/>
            <person name="Piano F."/>
        </authorList>
    </citation>
    <scope>NUCLEOTIDE SEQUENCE [LARGE SCALE GENOMIC DNA]</scope>
    <source>
        <strain evidence="2">PF1309</strain>
    </source>
</reference>
<evidence type="ECO:0000313" key="2">
    <source>
        <dbReference type="EMBL" id="PAV64890.1"/>
    </source>
</evidence>
<gene>
    <name evidence="2" type="ORF">WR25_07446</name>
</gene>
<dbReference type="AlphaFoldDB" id="A0A2A2JTB1"/>
<proteinExistence type="predicted"/>
<comment type="caution">
    <text evidence="2">The sequence shown here is derived from an EMBL/GenBank/DDBJ whole genome shotgun (WGS) entry which is preliminary data.</text>
</comment>